<organism evidence="2 3">
    <name type="scientific">Lasius platythorax</name>
    <dbReference type="NCBI Taxonomy" id="488582"/>
    <lineage>
        <taxon>Eukaryota</taxon>
        <taxon>Metazoa</taxon>
        <taxon>Ecdysozoa</taxon>
        <taxon>Arthropoda</taxon>
        <taxon>Hexapoda</taxon>
        <taxon>Insecta</taxon>
        <taxon>Pterygota</taxon>
        <taxon>Neoptera</taxon>
        <taxon>Endopterygota</taxon>
        <taxon>Hymenoptera</taxon>
        <taxon>Apocrita</taxon>
        <taxon>Aculeata</taxon>
        <taxon>Formicoidea</taxon>
        <taxon>Formicidae</taxon>
        <taxon>Formicinae</taxon>
        <taxon>Lasius</taxon>
        <taxon>Lasius</taxon>
    </lineage>
</organism>
<evidence type="ECO:0000313" key="3">
    <source>
        <dbReference type="Proteomes" id="UP001497644"/>
    </source>
</evidence>
<dbReference type="PANTHER" id="PTHR34153">
    <property type="entry name" value="SI:CH211-262H13.3-RELATED-RELATED"/>
    <property type="match status" value="1"/>
</dbReference>
<dbReference type="PANTHER" id="PTHR34153:SF2">
    <property type="entry name" value="SI:CH211-262H13.3-RELATED"/>
    <property type="match status" value="1"/>
</dbReference>
<keyword evidence="3" id="KW-1185">Reference proteome</keyword>
<dbReference type="InterPro" id="IPR032071">
    <property type="entry name" value="DUF4806"/>
</dbReference>
<sequence>MLKISDKQVIVQYDNCNNNFVNPNTIQNNNSQLINSVECTCQLCPAHSQMQNKNEMYFKEIIRQQNYFKAQLWQTSEDIKDIKNAGLNQTPGIIQRQESVFSSFTLPIETDQQLKQVEQYLENQANFNTSVTQALRIGGKHSYEFIKRNLSQLLSNQLAEKYSWLGKKHKRKFCELKLSEMLIAAGEAYNDTFTKKDLEESIKNG</sequence>
<dbReference type="Proteomes" id="UP001497644">
    <property type="component" value="Unassembled WGS sequence"/>
</dbReference>
<evidence type="ECO:0000259" key="1">
    <source>
        <dbReference type="Pfam" id="PF16064"/>
    </source>
</evidence>
<dbReference type="AlphaFoldDB" id="A0AAV2MXG2"/>
<proteinExistence type="predicted"/>
<reference evidence="2" key="1">
    <citation type="submission" date="2024-04" db="EMBL/GenBank/DDBJ databases">
        <authorList>
            <consortium name="Molecular Ecology Group"/>
        </authorList>
    </citation>
    <scope>NUCLEOTIDE SEQUENCE</scope>
</reference>
<accession>A0AAV2MXG2</accession>
<name>A0AAV2MXG2_9HYME</name>
<protein>
    <recommendedName>
        <fullName evidence="1">DUF4806 domain-containing protein</fullName>
    </recommendedName>
</protein>
<gene>
    <name evidence="2" type="ORF">LPLAT_LOCUS5338</name>
</gene>
<evidence type="ECO:0000313" key="2">
    <source>
        <dbReference type="EMBL" id="CAL1671922.1"/>
    </source>
</evidence>
<comment type="caution">
    <text evidence="2">The sequence shown here is derived from an EMBL/GenBank/DDBJ whole genome shotgun (WGS) entry which is preliminary data.</text>
</comment>
<feature type="domain" description="DUF4806" evidence="1">
    <location>
        <begin position="102"/>
        <end position="177"/>
    </location>
</feature>
<dbReference type="Pfam" id="PF16064">
    <property type="entry name" value="DUF4806"/>
    <property type="match status" value="1"/>
</dbReference>
<dbReference type="EMBL" id="CAXIPU020000435">
    <property type="protein sequence ID" value="CAL1671922.1"/>
    <property type="molecule type" value="Genomic_DNA"/>
</dbReference>